<dbReference type="Proteomes" id="UP000028837">
    <property type="component" value="Unassembled WGS sequence"/>
</dbReference>
<gene>
    <name evidence="1" type="ORF">TGDOM2_215140</name>
</gene>
<comment type="caution">
    <text evidence="1">The sequence shown here is derived from an EMBL/GenBank/DDBJ whole genome shotgun (WGS) entry which is preliminary data.</text>
</comment>
<evidence type="ECO:0000313" key="1">
    <source>
        <dbReference type="EMBL" id="KFG36050.1"/>
    </source>
</evidence>
<dbReference type="OrthoDB" id="331156at2759"/>
<accession>A0A086JV82</accession>
<dbReference type="AlphaFoldDB" id="A0A086JV82"/>
<name>A0A086JV82_TOXGO</name>
<protein>
    <submittedName>
        <fullName evidence="1">Putative transmembrane protein</fullName>
    </submittedName>
</protein>
<keyword evidence="1" id="KW-0472">Membrane</keyword>
<keyword evidence="1" id="KW-0812">Transmembrane</keyword>
<reference evidence="1 2" key="1">
    <citation type="submission" date="2014-02" db="EMBL/GenBank/DDBJ databases">
        <authorList>
            <person name="Sibley D."/>
            <person name="Venepally P."/>
            <person name="Karamycheva S."/>
            <person name="Hadjithomas M."/>
            <person name="Khan A."/>
            <person name="Brunk B."/>
            <person name="Roos D."/>
            <person name="Caler E."/>
            <person name="Lorenzi H."/>
        </authorList>
    </citation>
    <scope>NUCLEOTIDE SEQUENCE [LARGE SCALE GENOMIC DNA]</scope>
    <source>
        <strain evidence="1 2">GAB2-2007-GAL-DOM2</strain>
    </source>
</reference>
<organism evidence="1 2">
    <name type="scientific">Toxoplasma gondii GAB2-2007-GAL-DOM2</name>
    <dbReference type="NCBI Taxonomy" id="1130820"/>
    <lineage>
        <taxon>Eukaryota</taxon>
        <taxon>Sar</taxon>
        <taxon>Alveolata</taxon>
        <taxon>Apicomplexa</taxon>
        <taxon>Conoidasida</taxon>
        <taxon>Coccidia</taxon>
        <taxon>Eucoccidiorida</taxon>
        <taxon>Eimeriorina</taxon>
        <taxon>Sarcocystidae</taxon>
        <taxon>Toxoplasma</taxon>
    </lineage>
</organism>
<dbReference type="EMBL" id="AHZU02001128">
    <property type="protein sequence ID" value="KFG36050.1"/>
    <property type="molecule type" value="Genomic_DNA"/>
</dbReference>
<dbReference type="VEuPathDB" id="ToxoDB:TGDOM2_215140"/>
<evidence type="ECO:0000313" key="2">
    <source>
        <dbReference type="Proteomes" id="UP000028837"/>
    </source>
</evidence>
<proteinExistence type="predicted"/>
<sequence>MMAYNRFSVVLIAAAAFVCGLLQIPASLWLSSGASATGAQVVKSSANSSSDGTEQNARMISIEQIQDLFTAFVGSQFATVQERLAVEALVDWAVAESETEVSEDHGNFESDENSFNAVVTRVANSLIAAMPTGGDGETKNSSASRGQTSLSSFQDIETLIQKKKALRDSYESVADAFWSFVEFSRMLPRVTKNSSTSVSDSLAELTAPTTVAVTGTPGERNFYRPSAGNSEVTMFLNVSPMVLLNRICRGQRVACAEMFQLSLYSAIQEVANDDMFTQDRLKMGNVGLRGSGVQQAIIIYDDGDLRFADVLESALDDVQFCREDPSRPICQTITGQTLAESNITPKVISKRVIE</sequence>